<proteinExistence type="predicted"/>
<accession>A0A830EDH6</accession>
<organism evidence="2 3">
    <name type="scientific">Haloferax sulfurifontis</name>
    <dbReference type="NCBI Taxonomy" id="255616"/>
    <lineage>
        <taxon>Archaea</taxon>
        <taxon>Methanobacteriati</taxon>
        <taxon>Methanobacteriota</taxon>
        <taxon>Stenosarchaea group</taxon>
        <taxon>Halobacteria</taxon>
        <taxon>Halobacteriales</taxon>
        <taxon>Haloferacaceae</taxon>
        <taxon>Haloferax</taxon>
    </lineage>
</organism>
<reference evidence="2" key="2">
    <citation type="submission" date="2020-09" db="EMBL/GenBank/DDBJ databases">
        <authorList>
            <person name="Sun Q."/>
            <person name="Sedlacek I."/>
        </authorList>
    </citation>
    <scope>NUCLEOTIDE SEQUENCE</scope>
    <source>
        <strain evidence="2">CCM 7217</strain>
    </source>
</reference>
<dbReference type="Proteomes" id="UP000646833">
    <property type="component" value="Unassembled WGS sequence"/>
</dbReference>
<dbReference type="EMBL" id="BMCI01000010">
    <property type="protein sequence ID" value="GGC72502.1"/>
    <property type="molecule type" value="Genomic_DNA"/>
</dbReference>
<evidence type="ECO:0000313" key="3">
    <source>
        <dbReference type="Proteomes" id="UP000646833"/>
    </source>
</evidence>
<comment type="caution">
    <text evidence="2">The sequence shown here is derived from an EMBL/GenBank/DDBJ whole genome shotgun (WGS) entry which is preliminary data.</text>
</comment>
<sequence length="270" mass="28872">MPQQQPQQKAERECNQNGTTIDLGGWTKATVPVRDYAGKAKALAEVPSTGVVLHVEPDAIRARVANPANTVVVETTFDTVEYGGLTTEPAFAVDPTDLPLTAMMSDQTGDVTLRFDDGETEAKRIGGNLMGYIALEDPQFSQTWADVPDIDEWDGRAELAAADFKSAVGAVLGGSVGKVRLTIGDEALIPKSEDHGAGWVHDWPVQAHTRGERVSGTYDEDTLAGVVSCISPDAQVTIDMVSSHSSILRIQSDGGLTFWVAGQFNEEADE</sequence>
<protein>
    <submittedName>
        <fullName evidence="2">Uncharacterized protein</fullName>
    </submittedName>
</protein>
<dbReference type="AlphaFoldDB" id="A0A830EDH6"/>
<name>A0A830EDH6_9EURY</name>
<dbReference type="RefSeq" id="WP_152420701.1">
    <property type="nucleotide sequence ID" value="NZ_BMCI01000010.1"/>
</dbReference>
<gene>
    <name evidence="2" type="ORF">GCM10007209_38040</name>
</gene>
<evidence type="ECO:0000256" key="1">
    <source>
        <dbReference type="SAM" id="MobiDB-lite"/>
    </source>
</evidence>
<evidence type="ECO:0000313" key="2">
    <source>
        <dbReference type="EMBL" id="GGC72502.1"/>
    </source>
</evidence>
<feature type="region of interest" description="Disordered" evidence="1">
    <location>
        <begin position="1"/>
        <end position="21"/>
    </location>
</feature>
<reference evidence="2" key="1">
    <citation type="journal article" date="2014" name="Int. J. Syst. Evol. Microbiol.">
        <title>Complete genome sequence of Corynebacterium casei LMG S-19264T (=DSM 44701T), isolated from a smear-ripened cheese.</title>
        <authorList>
            <consortium name="US DOE Joint Genome Institute (JGI-PGF)"/>
            <person name="Walter F."/>
            <person name="Albersmeier A."/>
            <person name="Kalinowski J."/>
            <person name="Ruckert C."/>
        </authorList>
    </citation>
    <scope>NUCLEOTIDE SEQUENCE</scope>
    <source>
        <strain evidence="2">CCM 7217</strain>
    </source>
</reference>